<protein>
    <submittedName>
        <fullName evidence="1">Uncharacterized protein</fullName>
    </submittedName>
</protein>
<dbReference type="EMBL" id="UGCU01000001">
    <property type="protein sequence ID" value="STJ09638.1"/>
    <property type="molecule type" value="Genomic_DNA"/>
</dbReference>
<evidence type="ECO:0000313" key="1">
    <source>
        <dbReference type="EMBL" id="STJ09638.1"/>
    </source>
</evidence>
<sequence>MSKKKGKKNVITTIGEACDQYALNNPRKYNYEHDAEPGEELIFILEEPSPELTAEELSIIQSMPGVYFNPRPRKTTVIDSSLLKRWQCLGFQDMNHFRGYMALNSLQYAGVRETDLLLLDKVNIDD</sequence>
<organism evidence="1 2">
    <name type="scientific">Escherichia coli</name>
    <dbReference type="NCBI Taxonomy" id="562"/>
    <lineage>
        <taxon>Bacteria</taxon>
        <taxon>Pseudomonadati</taxon>
        <taxon>Pseudomonadota</taxon>
        <taxon>Gammaproteobacteria</taxon>
        <taxon>Enterobacterales</taxon>
        <taxon>Enterobacteriaceae</taxon>
        <taxon>Escherichia</taxon>
    </lineage>
</organism>
<name>A0A376VGC8_ECOLX</name>
<evidence type="ECO:0000313" key="2">
    <source>
        <dbReference type="Proteomes" id="UP000254495"/>
    </source>
</evidence>
<reference evidence="1 2" key="1">
    <citation type="submission" date="2018-06" db="EMBL/GenBank/DDBJ databases">
        <authorList>
            <consortium name="Pathogen Informatics"/>
            <person name="Doyle S."/>
        </authorList>
    </citation>
    <scope>NUCLEOTIDE SEQUENCE [LARGE SCALE GENOMIC DNA]</scope>
    <source>
        <strain evidence="1 2">NCTC9077</strain>
    </source>
</reference>
<dbReference type="RefSeq" id="WP_000038140.1">
    <property type="nucleotide sequence ID" value="NZ_BIBR01000003.1"/>
</dbReference>
<accession>A0A376VGC8</accession>
<gene>
    <name evidence="1" type="ORF">NCTC9077_01267</name>
</gene>
<proteinExistence type="predicted"/>
<dbReference type="Proteomes" id="UP000254495">
    <property type="component" value="Unassembled WGS sequence"/>
</dbReference>
<dbReference type="AlphaFoldDB" id="A0A376VGC8"/>